<gene>
    <name evidence="2" type="ORF">LDAN0321_LOCUS11700</name>
</gene>
<dbReference type="SUPFAM" id="SSF48403">
    <property type="entry name" value="Ankyrin repeat"/>
    <property type="match status" value="1"/>
</dbReference>
<name>A0A7S2KSQ4_9STRA</name>
<dbReference type="InterPro" id="IPR036770">
    <property type="entry name" value="Ankyrin_rpt-contain_sf"/>
</dbReference>
<dbReference type="Pfam" id="PF00023">
    <property type="entry name" value="Ank"/>
    <property type="match status" value="1"/>
</dbReference>
<proteinExistence type="predicted"/>
<accession>A0A7S2KSQ4</accession>
<dbReference type="EMBL" id="HBGY01018172">
    <property type="protein sequence ID" value="CAD9585711.1"/>
    <property type="molecule type" value="Transcribed_RNA"/>
</dbReference>
<dbReference type="AlphaFoldDB" id="A0A7S2KSQ4"/>
<dbReference type="InterPro" id="IPR002110">
    <property type="entry name" value="Ankyrin_rpt"/>
</dbReference>
<reference evidence="2" key="1">
    <citation type="submission" date="2021-01" db="EMBL/GenBank/DDBJ databases">
        <authorList>
            <person name="Corre E."/>
            <person name="Pelletier E."/>
            <person name="Niang G."/>
            <person name="Scheremetjew M."/>
            <person name="Finn R."/>
            <person name="Kale V."/>
            <person name="Holt S."/>
            <person name="Cochrane G."/>
            <person name="Meng A."/>
            <person name="Brown T."/>
            <person name="Cohen L."/>
        </authorList>
    </citation>
    <scope>NUCLEOTIDE SEQUENCE</scope>
    <source>
        <strain evidence="2">B650</strain>
    </source>
</reference>
<evidence type="ECO:0000313" key="2">
    <source>
        <dbReference type="EMBL" id="CAD9585711.1"/>
    </source>
</evidence>
<organism evidence="2">
    <name type="scientific">Leptocylindrus danicus</name>
    <dbReference type="NCBI Taxonomy" id="163516"/>
    <lineage>
        <taxon>Eukaryota</taxon>
        <taxon>Sar</taxon>
        <taxon>Stramenopiles</taxon>
        <taxon>Ochrophyta</taxon>
        <taxon>Bacillariophyta</taxon>
        <taxon>Coscinodiscophyceae</taxon>
        <taxon>Chaetocerotophycidae</taxon>
        <taxon>Leptocylindrales</taxon>
        <taxon>Leptocylindraceae</taxon>
        <taxon>Leptocylindrus</taxon>
    </lineage>
</organism>
<evidence type="ECO:0000256" key="1">
    <source>
        <dbReference type="SAM" id="MobiDB-lite"/>
    </source>
</evidence>
<sequence>MSSSSRDQQPPPQQQRQQVSEMIPEEVTATDIIDDDSYSLESSSVRSTETLDAPILRKLLRTPFEIPWTPIDYKAVHARLSSHPEEAFWSDPFDGSCFLHELLYCDDVPLFVVLKAISVHPDALRQRTFDGAGDTPLHIACHSMDAKASIVKSLLNAYRKAVFIEPSPLHRALDFSRKGNVQDILRSVERVEVVKLLLEANPAASIEHAHDPCLDPMQWLAHQWTNTVDFDDHVYDHLLKIMKLLLRFRFLARKHTSKSNQSFLYLHAALQEDQIMLYHMGCKKVMNLMELEKFRICLLRNRRLDAFMCDQNAKLALHLAAERGLKWCAGLRDIYLAAPRAIETRDVCTHMYPFMISSVGKHANLETTFELLRTNPSMLKRYIE</sequence>
<feature type="region of interest" description="Disordered" evidence="1">
    <location>
        <begin position="1"/>
        <end position="25"/>
    </location>
</feature>
<feature type="compositionally biased region" description="Low complexity" evidence="1">
    <location>
        <begin position="1"/>
        <end position="18"/>
    </location>
</feature>
<protein>
    <submittedName>
        <fullName evidence="2">Uncharacterized protein</fullName>
    </submittedName>
</protein>
<dbReference type="Gene3D" id="1.25.40.20">
    <property type="entry name" value="Ankyrin repeat-containing domain"/>
    <property type="match status" value="1"/>
</dbReference>